<dbReference type="EMBL" id="CM042050">
    <property type="protein sequence ID" value="KAI3736354.1"/>
    <property type="molecule type" value="Genomic_DNA"/>
</dbReference>
<gene>
    <name evidence="1" type="ORF">L6452_15893</name>
</gene>
<evidence type="ECO:0000313" key="2">
    <source>
        <dbReference type="Proteomes" id="UP001055879"/>
    </source>
</evidence>
<name>A0ACB9CPX9_ARCLA</name>
<sequence>MRNKLLRNLFLQDFDNLSLFFNKIKRIYASITVLHLDPTSVWDILGCKVLSEWDILGLFDLIQFTVLSEWDMLCLFDLLHCLI</sequence>
<dbReference type="Proteomes" id="UP001055879">
    <property type="component" value="Linkage Group LG04"/>
</dbReference>
<keyword evidence="2" id="KW-1185">Reference proteome</keyword>
<comment type="caution">
    <text evidence="1">The sequence shown here is derived from an EMBL/GenBank/DDBJ whole genome shotgun (WGS) entry which is preliminary data.</text>
</comment>
<reference evidence="1 2" key="2">
    <citation type="journal article" date="2022" name="Mol. Ecol. Resour.">
        <title>The genomes of chicory, endive, great burdock and yacon provide insights into Asteraceae paleo-polyploidization history and plant inulin production.</title>
        <authorList>
            <person name="Fan W."/>
            <person name="Wang S."/>
            <person name="Wang H."/>
            <person name="Wang A."/>
            <person name="Jiang F."/>
            <person name="Liu H."/>
            <person name="Zhao H."/>
            <person name="Xu D."/>
            <person name="Zhang Y."/>
        </authorList>
    </citation>
    <scope>NUCLEOTIDE SEQUENCE [LARGE SCALE GENOMIC DNA]</scope>
    <source>
        <strain evidence="2">cv. Niubang</strain>
    </source>
</reference>
<accession>A0ACB9CPX9</accession>
<organism evidence="1 2">
    <name type="scientific">Arctium lappa</name>
    <name type="common">Greater burdock</name>
    <name type="synonym">Lappa major</name>
    <dbReference type="NCBI Taxonomy" id="4217"/>
    <lineage>
        <taxon>Eukaryota</taxon>
        <taxon>Viridiplantae</taxon>
        <taxon>Streptophyta</taxon>
        <taxon>Embryophyta</taxon>
        <taxon>Tracheophyta</taxon>
        <taxon>Spermatophyta</taxon>
        <taxon>Magnoliopsida</taxon>
        <taxon>eudicotyledons</taxon>
        <taxon>Gunneridae</taxon>
        <taxon>Pentapetalae</taxon>
        <taxon>asterids</taxon>
        <taxon>campanulids</taxon>
        <taxon>Asterales</taxon>
        <taxon>Asteraceae</taxon>
        <taxon>Carduoideae</taxon>
        <taxon>Cardueae</taxon>
        <taxon>Arctiinae</taxon>
        <taxon>Arctium</taxon>
    </lineage>
</organism>
<reference evidence="2" key="1">
    <citation type="journal article" date="2022" name="Mol. Ecol. Resour.">
        <title>The genomes of chicory, endive, great burdock and yacon provide insights into Asteraceae palaeo-polyploidization history and plant inulin production.</title>
        <authorList>
            <person name="Fan W."/>
            <person name="Wang S."/>
            <person name="Wang H."/>
            <person name="Wang A."/>
            <person name="Jiang F."/>
            <person name="Liu H."/>
            <person name="Zhao H."/>
            <person name="Xu D."/>
            <person name="Zhang Y."/>
        </authorList>
    </citation>
    <scope>NUCLEOTIDE SEQUENCE [LARGE SCALE GENOMIC DNA]</scope>
    <source>
        <strain evidence="2">cv. Niubang</strain>
    </source>
</reference>
<proteinExistence type="predicted"/>
<protein>
    <submittedName>
        <fullName evidence="1">Uncharacterized protein</fullName>
    </submittedName>
</protein>
<evidence type="ECO:0000313" key="1">
    <source>
        <dbReference type="EMBL" id="KAI3736354.1"/>
    </source>
</evidence>